<sequence length="305" mass="31994">MSRVGEAGRRLQAAAERAVGAGFFVFPVRPGAKTPAVPGWEQSATRDLGPVGRWWRRAPFNVGLAVGRSRIVVIDLDRPKPESASPVASTGSDTLRRLADQAGQVVPVTASVRTPSGGAHLYFRMPEGVELRNSQGLLGPLIDTRGCGGYVLAAGSALPTGRYVDEGGKIALLPGWLASLLLPPRPTAPEVELGLSSSRATAYVNAIVAGETAAVVNAAVGTRHTTRLRAARALGRLVAGGELDLARARWALLEAAQTHLDLDTTAREIERDVDDGLAYGARMPRRVSRSSGIPGDIGHGRAANN</sequence>
<dbReference type="RefSeq" id="WP_093088326.1">
    <property type="nucleotide sequence ID" value="NZ_FNBE01000015.1"/>
</dbReference>
<dbReference type="CDD" id="cd04859">
    <property type="entry name" value="Prim_Pol"/>
    <property type="match status" value="1"/>
</dbReference>
<dbReference type="Proteomes" id="UP000198967">
    <property type="component" value="Unassembled WGS sequence"/>
</dbReference>
<protein>
    <submittedName>
        <fullName evidence="2">Bifunctional DNA primase/polymerase, N-terminal</fullName>
    </submittedName>
</protein>
<dbReference type="EMBL" id="FNBE01000015">
    <property type="protein sequence ID" value="SDG82616.1"/>
    <property type="molecule type" value="Genomic_DNA"/>
</dbReference>
<organism evidence="2 3">
    <name type="scientific">Pseudonocardia oroxyli</name>
    <dbReference type="NCBI Taxonomy" id="366584"/>
    <lineage>
        <taxon>Bacteria</taxon>
        <taxon>Bacillati</taxon>
        <taxon>Actinomycetota</taxon>
        <taxon>Actinomycetes</taxon>
        <taxon>Pseudonocardiales</taxon>
        <taxon>Pseudonocardiaceae</taxon>
        <taxon>Pseudonocardia</taxon>
    </lineage>
</organism>
<gene>
    <name evidence="2" type="ORF">SAMN05216377_115174</name>
</gene>
<dbReference type="AlphaFoldDB" id="A0A1G7XEP2"/>
<dbReference type="OrthoDB" id="3218228at2"/>
<dbReference type="InterPro" id="IPR015330">
    <property type="entry name" value="DNA_primase/pol_bifunc_N"/>
</dbReference>
<feature type="domain" description="DNA primase/polymerase bifunctional N-terminal" evidence="1">
    <location>
        <begin position="15"/>
        <end position="177"/>
    </location>
</feature>
<evidence type="ECO:0000313" key="3">
    <source>
        <dbReference type="Proteomes" id="UP000198967"/>
    </source>
</evidence>
<evidence type="ECO:0000313" key="2">
    <source>
        <dbReference type="EMBL" id="SDG82616.1"/>
    </source>
</evidence>
<dbReference type="SUPFAM" id="SSF56747">
    <property type="entry name" value="Prim-pol domain"/>
    <property type="match status" value="1"/>
</dbReference>
<dbReference type="Pfam" id="PF09250">
    <property type="entry name" value="Prim-Pol"/>
    <property type="match status" value="1"/>
</dbReference>
<reference evidence="2 3" key="1">
    <citation type="submission" date="2016-10" db="EMBL/GenBank/DDBJ databases">
        <authorList>
            <person name="de Groot N.N."/>
        </authorList>
    </citation>
    <scope>NUCLEOTIDE SEQUENCE [LARGE SCALE GENOMIC DNA]</scope>
    <source>
        <strain evidence="2 3">CGMCC 4.3143</strain>
    </source>
</reference>
<evidence type="ECO:0000259" key="1">
    <source>
        <dbReference type="SMART" id="SM00943"/>
    </source>
</evidence>
<keyword evidence="3" id="KW-1185">Reference proteome</keyword>
<proteinExistence type="predicted"/>
<name>A0A1G7XEP2_PSEOR</name>
<dbReference type="STRING" id="366584.SAMN05216377_115174"/>
<accession>A0A1G7XEP2</accession>
<dbReference type="SMART" id="SM00943">
    <property type="entry name" value="Prim-Pol"/>
    <property type="match status" value="1"/>
</dbReference>